<organism evidence="2 3">
    <name type="scientific">Mycolicibacterium llatzerense</name>
    <dbReference type="NCBI Taxonomy" id="280871"/>
    <lineage>
        <taxon>Bacteria</taxon>
        <taxon>Bacillati</taxon>
        <taxon>Actinomycetota</taxon>
        <taxon>Actinomycetes</taxon>
        <taxon>Mycobacteriales</taxon>
        <taxon>Mycobacteriaceae</taxon>
        <taxon>Mycolicibacterium</taxon>
    </lineage>
</organism>
<dbReference type="PATRIC" id="fig|280871.6.peg.2765"/>
<sequence length="93" mass="9706">MPAVATPKNPTPKPISEARIKSECQDPDLGGVYGTTMVGNDRKSTCDYLSGGEYCSDEYINGVFQNTVCGRTNPTAPGATRPAPAQAPSISSP</sequence>
<dbReference type="Proteomes" id="UP000032221">
    <property type="component" value="Unassembled WGS sequence"/>
</dbReference>
<dbReference type="STRING" id="280871.TL10_13325"/>
<name>A0A0D1LDF3_9MYCO</name>
<protein>
    <submittedName>
        <fullName evidence="2">Uncharacterized protein</fullName>
    </submittedName>
</protein>
<keyword evidence="3" id="KW-1185">Reference proteome</keyword>
<accession>A0A0D1LDF3</accession>
<dbReference type="EMBL" id="JXST01000017">
    <property type="protein sequence ID" value="KIU16382.1"/>
    <property type="molecule type" value="Genomic_DNA"/>
</dbReference>
<reference evidence="2 3" key="1">
    <citation type="submission" date="2015-01" db="EMBL/GenBank/DDBJ databases">
        <title>Genome sequence of Mycobacterium llatzerense and Mycobacterium immunogenum recovered from brain abscess.</title>
        <authorList>
            <person name="Greninger A.L."/>
            <person name="Langelier C."/>
            <person name="Cunningham G."/>
            <person name="Chiu C.Y."/>
            <person name="Miller S."/>
        </authorList>
    </citation>
    <scope>NUCLEOTIDE SEQUENCE [LARGE SCALE GENOMIC DNA]</scope>
    <source>
        <strain evidence="2 3">CLUC14</strain>
    </source>
</reference>
<evidence type="ECO:0000256" key="1">
    <source>
        <dbReference type="SAM" id="MobiDB-lite"/>
    </source>
</evidence>
<comment type="caution">
    <text evidence="2">The sequence shown here is derived from an EMBL/GenBank/DDBJ whole genome shotgun (WGS) entry which is preliminary data.</text>
</comment>
<proteinExistence type="predicted"/>
<evidence type="ECO:0000313" key="2">
    <source>
        <dbReference type="EMBL" id="KIU16382.1"/>
    </source>
</evidence>
<gene>
    <name evidence="2" type="ORF">TL10_13325</name>
</gene>
<evidence type="ECO:0000313" key="3">
    <source>
        <dbReference type="Proteomes" id="UP000032221"/>
    </source>
</evidence>
<dbReference type="AlphaFoldDB" id="A0A0D1LDF3"/>
<feature type="region of interest" description="Disordered" evidence="1">
    <location>
        <begin position="73"/>
        <end position="93"/>
    </location>
</feature>